<dbReference type="RefSeq" id="WP_279529563.1">
    <property type="nucleotide sequence ID" value="NZ_CP122312.1"/>
</dbReference>
<keyword evidence="5" id="KW-0350">Heme biosynthesis</keyword>
<keyword evidence="2" id="KW-0285">Flavoprotein</keyword>
<sequence length="424" mass="46256">MRVGIVGAGITGLTLTHALAERGVDSVTYEASDEAGGVIDTRVVDGHVLEVGPQRLRLTDQLEAMVDSLDLRDDLVEADDSLPLYVYADGKLRVVPRSLSAFLRTDLFSWSAKLRVFAEPLTDDAKPDETVAELFTRKFGREAYKNLVEPILGGTFGSNPAEMPVKHSLEGVMKLEQRRGNLLVPAAKRLLGPGESPPPASFDDGLQALPQAIADAHDDRIRLEAPVDAIREAGEEVVVETADGEVEHFDEVVVTTPAGETANLLEETAPESADALRDLTYNPLVLVHLVSDVDASGFGYQVRRDEPLRTLGVSWNASLFDRDGVYTAFFGGMDDAEILEKDETEIGQIAVEEFERVMDADAEVLHVEKMPSAFPAYDTSWSALDDVDLPEGIHLATNYTARMGIPSRVREANSLAKQFAEERP</sequence>
<dbReference type="InterPro" id="IPR002937">
    <property type="entry name" value="Amino_oxidase"/>
</dbReference>
<comment type="pathway">
    <text evidence="6">Porphyrin-containing compound metabolism.</text>
</comment>
<proteinExistence type="predicted"/>
<evidence type="ECO:0000256" key="1">
    <source>
        <dbReference type="ARBA" id="ARBA00001974"/>
    </source>
</evidence>
<dbReference type="Proteomes" id="UP001596447">
    <property type="component" value="Unassembled WGS sequence"/>
</dbReference>
<keyword evidence="3" id="KW-0274">FAD</keyword>
<dbReference type="GO" id="GO:0006783">
    <property type="term" value="P:heme biosynthetic process"/>
    <property type="evidence" value="ECO:0007669"/>
    <property type="project" value="UniProtKB-KW"/>
</dbReference>
<accession>A0ABD5Z3C4</accession>
<evidence type="ECO:0000259" key="7">
    <source>
        <dbReference type="Pfam" id="PF01593"/>
    </source>
</evidence>
<dbReference type="EMBL" id="JBHTAR010000011">
    <property type="protein sequence ID" value="MFC7199634.1"/>
    <property type="molecule type" value="Genomic_DNA"/>
</dbReference>
<evidence type="ECO:0000256" key="3">
    <source>
        <dbReference type="ARBA" id="ARBA00022827"/>
    </source>
</evidence>
<keyword evidence="9" id="KW-1185">Reference proteome</keyword>
<comment type="caution">
    <text evidence="8">The sequence shown here is derived from an EMBL/GenBank/DDBJ whole genome shotgun (WGS) entry which is preliminary data.</text>
</comment>
<name>A0ABD5Z3C4_9EURY</name>
<dbReference type="GO" id="GO:0004729">
    <property type="term" value="F:oxygen-dependent protoporphyrinogen oxidase activity"/>
    <property type="evidence" value="ECO:0007669"/>
    <property type="project" value="UniProtKB-EC"/>
</dbReference>
<dbReference type="Gene3D" id="3.90.660.20">
    <property type="entry name" value="Protoporphyrinogen oxidase, mitochondrial, domain 2"/>
    <property type="match status" value="1"/>
</dbReference>
<comment type="cofactor">
    <cofactor evidence="1">
        <name>FAD</name>
        <dbReference type="ChEBI" id="CHEBI:57692"/>
    </cofactor>
</comment>
<dbReference type="AlphaFoldDB" id="A0ABD5Z3C4"/>
<dbReference type="Gene3D" id="3.50.50.60">
    <property type="entry name" value="FAD/NAD(P)-binding domain"/>
    <property type="match status" value="1"/>
</dbReference>
<gene>
    <name evidence="8" type="primary">hemG</name>
    <name evidence="8" type="ORF">ACFQJ9_09450</name>
</gene>
<dbReference type="PANTHER" id="PTHR42923:SF3">
    <property type="entry name" value="PROTOPORPHYRINOGEN OXIDASE"/>
    <property type="match status" value="1"/>
</dbReference>
<dbReference type="NCBIfam" id="TIGR00562">
    <property type="entry name" value="proto_IX_ox"/>
    <property type="match status" value="1"/>
</dbReference>
<dbReference type="InterPro" id="IPR036188">
    <property type="entry name" value="FAD/NAD-bd_sf"/>
</dbReference>
<dbReference type="InterPro" id="IPR004572">
    <property type="entry name" value="Protoporphyrinogen_oxidase"/>
</dbReference>
<evidence type="ECO:0000313" key="9">
    <source>
        <dbReference type="Proteomes" id="UP001596447"/>
    </source>
</evidence>
<dbReference type="SUPFAM" id="SSF54373">
    <property type="entry name" value="FAD-linked reductases, C-terminal domain"/>
    <property type="match status" value="1"/>
</dbReference>
<dbReference type="PANTHER" id="PTHR42923">
    <property type="entry name" value="PROTOPORPHYRINOGEN OXIDASE"/>
    <property type="match status" value="1"/>
</dbReference>
<evidence type="ECO:0000256" key="4">
    <source>
        <dbReference type="ARBA" id="ARBA00023002"/>
    </source>
</evidence>
<evidence type="ECO:0000313" key="8">
    <source>
        <dbReference type="EMBL" id="MFC7199634.1"/>
    </source>
</evidence>
<dbReference type="EC" id="1.3.3.4" evidence="8"/>
<dbReference type="InterPro" id="IPR050464">
    <property type="entry name" value="Zeta_carotene_desat/Oxidored"/>
</dbReference>
<protein>
    <submittedName>
        <fullName evidence="8">Protoporphyrinogen oxidase</fullName>
        <ecNumber evidence="8">1.3.3.4</ecNumber>
    </submittedName>
</protein>
<keyword evidence="4 8" id="KW-0560">Oxidoreductase</keyword>
<evidence type="ECO:0000256" key="5">
    <source>
        <dbReference type="ARBA" id="ARBA00023133"/>
    </source>
</evidence>
<evidence type="ECO:0000256" key="2">
    <source>
        <dbReference type="ARBA" id="ARBA00022630"/>
    </source>
</evidence>
<dbReference type="Pfam" id="PF01593">
    <property type="entry name" value="Amino_oxidase"/>
    <property type="match status" value="1"/>
</dbReference>
<organism evidence="8 9">
    <name type="scientific">Halospeciosus flavus</name>
    <dbReference type="NCBI Taxonomy" id="3032283"/>
    <lineage>
        <taxon>Archaea</taxon>
        <taxon>Methanobacteriati</taxon>
        <taxon>Methanobacteriota</taxon>
        <taxon>Stenosarchaea group</taxon>
        <taxon>Halobacteria</taxon>
        <taxon>Halobacteriales</taxon>
        <taxon>Halobacteriaceae</taxon>
        <taxon>Halospeciosus</taxon>
    </lineage>
</organism>
<feature type="domain" description="Amine oxidase" evidence="7">
    <location>
        <begin position="10"/>
        <end position="402"/>
    </location>
</feature>
<dbReference type="Gene3D" id="1.10.3110.10">
    <property type="entry name" value="protoporphyrinogen ix oxidase, domain 3"/>
    <property type="match status" value="1"/>
</dbReference>
<evidence type="ECO:0000256" key="6">
    <source>
        <dbReference type="ARBA" id="ARBA00023444"/>
    </source>
</evidence>
<dbReference type="SUPFAM" id="SSF51905">
    <property type="entry name" value="FAD/NAD(P)-binding domain"/>
    <property type="match status" value="1"/>
</dbReference>
<reference evidence="8 9" key="1">
    <citation type="journal article" date="2019" name="Int. J. Syst. Evol. Microbiol.">
        <title>The Global Catalogue of Microorganisms (GCM) 10K type strain sequencing project: providing services to taxonomists for standard genome sequencing and annotation.</title>
        <authorList>
            <consortium name="The Broad Institute Genomics Platform"/>
            <consortium name="The Broad Institute Genome Sequencing Center for Infectious Disease"/>
            <person name="Wu L."/>
            <person name="Ma J."/>
        </authorList>
    </citation>
    <scope>NUCLEOTIDE SEQUENCE [LARGE SCALE GENOMIC DNA]</scope>
    <source>
        <strain evidence="8 9">XZGYJ-43</strain>
    </source>
</reference>